<reference evidence="2" key="1">
    <citation type="submission" date="2021-01" db="EMBL/GenBank/DDBJ databases">
        <authorList>
            <consortium name="Genoscope - CEA"/>
            <person name="William W."/>
        </authorList>
    </citation>
    <scope>NUCLEOTIDE SEQUENCE</scope>
</reference>
<comment type="caution">
    <text evidence="2">The sequence shown here is derived from an EMBL/GenBank/DDBJ whole genome shotgun (WGS) entry which is preliminary data.</text>
</comment>
<dbReference type="EMBL" id="CAJJDM010000068">
    <property type="protein sequence ID" value="CAD8081548.1"/>
    <property type="molecule type" value="Genomic_DNA"/>
</dbReference>
<keyword evidence="1" id="KW-0812">Transmembrane</keyword>
<proteinExistence type="predicted"/>
<accession>A0A8S1MM52</accession>
<gene>
    <name evidence="2" type="ORF">PPRIM_AZ9-3.1.T0660050</name>
</gene>
<name>A0A8S1MM52_PARPR</name>
<keyword evidence="3" id="KW-1185">Reference proteome</keyword>
<dbReference type="AlphaFoldDB" id="A0A8S1MM52"/>
<feature type="transmembrane region" description="Helical" evidence="1">
    <location>
        <begin position="237"/>
        <end position="257"/>
    </location>
</feature>
<evidence type="ECO:0000256" key="1">
    <source>
        <dbReference type="SAM" id="Phobius"/>
    </source>
</evidence>
<keyword evidence="1" id="KW-0472">Membrane</keyword>
<dbReference type="OMA" id="MESNCKQ"/>
<dbReference type="Proteomes" id="UP000688137">
    <property type="component" value="Unassembled WGS sequence"/>
</dbReference>
<protein>
    <submittedName>
        <fullName evidence="2">Uncharacterized protein</fullName>
    </submittedName>
</protein>
<keyword evidence="1" id="KW-1133">Transmembrane helix</keyword>
<organism evidence="2 3">
    <name type="scientific">Paramecium primaurelia</name>
    <dbReference type="NCBI Taxonomy" id="5886"/>
    <lineage>
        <taxon>Eukaryota</taxon>
        <taxon>Sar</taxon>
        <taxon>Alveolata</taxon>
        <taxon>Ciliophora</taxon>
        <taxon>Intramacronucleata</taxon>
        <taxon>Oligohymenophorea</taxon>
        <taxon>Peniculida</taxon>
        <taxon>Parameciidae</taxon>
        <taxon>Paramecium</taxon>
    </lineage>
</organism>
<sequence length="420" mass="49695">MGGCGSREKEIKEKIGFSQNDYDYAIKRFSKMTQQKPGKTDQYFSFEGFKTYFTENPVFAQKLYIFMRNYGGQNYVDLNTFLTVVDLFTRSSMKLQSQLKNLDIYILFILVSLSNSEIMHKETFNFNNIYKISISYSNGVKLFKELINMQSDKGDILCHDDDQAPILLVNNIFEDHSILNYKIFNDKIKQETPQISKIVKNYIAGKFINKTLKNKLPKMESSELMNKQLIGMIFQQILIKLFLIQVFLGSINVQLLIKYTNMNLKVDNLIISIFLETVSYKQKDLMLYYLDIIKKIKIQIKQRNTLLVIFHLLNGKFHLIYQGIRVLLYFLFIQNLKYSQLMTNNKVNLLYQYPSQLKNRVKLFIVNLNKDQNNQVQELVVVDMIITEFGQMESNCKQVDQWMMIRPFRVDQQYQIIFIY</sequence>
<evidence type="ECO:0000313" key="2">
    <source>
        <dbReference type="EMBL" id="CAD8081548.1"/>
    </source>
</evidence>
<evidence type="ECO:0000313" key="3">
    <source>
        <dbReference type="Proteomes" id="UP000688137"/>
    </source>
</evidence>